<reference evidence="6" key="1">
    <citation type="submission" date="2018-08" db="EMBL/GenBank/DDBJ databases">
        <authorList>
            <person name="Rossello M."/>
        </authorList>
    </citation>
    <scope>NUCLEOTIDE SEQUENCE [LARGE SCALE GENOMIC DNA]</scope>
    <source>
        <strain evidence="6">cv. Chinese Spring</strain>
    </source>
</reference>
<dbReference type="InterPro" id="IPR010666">
    <property type="entry name" value="Znf_GRF"/>
</dbReference>
<dbReference type="Gramene" id="TraesSYM5B03G02871100.1">
    <property type="protein sequence ID" value="TraesSYM5B03G02871100.1"/>
    <property type="gene ID" value="TraesSYM5B03G02871100"/>
</dbReference>
<dbReference type="Gramene" id="TraesCS7B02G183400.1">
    <property type="protein sequence ID" value="TraesCS7B02G183400.1"/>
    <property type="gene ID" value="TraesCS7B02G183400"/>
</dbReference>
<dbReference type="Gramene" id="TraesLDM7B03G04132830.1">
    <property type="protein sequence ID" value="TraesLDM7B03G04132830.1"/>
    <property type="gene ID" value="TraesLDM7B03G04132830"/>
</dbReference>
<evidence type="ECO:0000256" key="2">
    <source>
        <dbReference type="ARBA" id="ARBA00022771"/>
    </source>
</evidence>
<dbReference type="Proteomes" id="UP000019116">
    <property type="component" value="Chromosome 7B"/>
</dbReference>
<dbReference type="Gramene" id="TraesRN7B0100510800.1">
    <property type="protein sequence ID" value="TraesRN7B0100510800.1"/>
    <property type="gene ID" value="TraesRN7B0100510800"/>
</dbReference>
<dbReference type="Gramene" id="TraesCAD_scaffold_000367_01G000200.1">
    <property type="protein sequence ID" value="TraesCAD_scaffold_000367_01G000200.1"/>
    <property type="gene ID" value="TraesCAD_scaffold_000367_01G000200"/>
</dbReference>
<dbReference type="Gramene" id="TraesNOR7B03G04174690.1">
    <property type="protein sequence ID" value="TraesNOR7B03G04174690.1"/>
    <property type="gene ID" value="TraesNOR7B03G04174690"/>
</dbReference>
<dbReference type="Gramene" id="TraesARI5B03G02886030.1">
    <property type="protein sequence ID" value="TraesARI5B03G02886030.1"/>
    <property type="gene ID" value="TraesARI5B03G02886030"/>
</dbReference>
<evidence type="ECO:0000256" key="4">
    <source>
        <dbReference type="PROSITE-ProRule" id="PRU01343"/>
    </source>
</evidence>
<dbReference type="GO" id="GO:0008270">
    <property type="term" value="F:zinc ion binding"/>
    <property type="evidence" value="ECO:0007669"/>
    <property type="project" value="UniProtKB-KW"/>
</dbReference>
<proteinExistence type="predicted"/>
<dbReference type="EnsemblPlants" id="TraesCS7B02G183400.1">
    <property type="protein sequence ID" value="TraesCS7B02G183400.1"/>
    <property type="gene ID" value="TraesCS7B02G183400"/>
</dbReference>
<protein>
    <recommendedName>
        <fullName evidence="5">GRF-type domain-containing protein</fullName>
    </recommendedName>
</protein>
<dbReference type="OrthoDB" id="663665at2759"/>
<dbReference type="Gramene" id="TraesROB_scaffold_000096_01G000300.1">
    <property type="protein sequence ID" value="TraesROB_scaffold_000096_01G000300.1"/>
    <property type="gene ID" value="TraesROB_scaffold_000096_01G000300"/>
</dbReference>
<evidence type="ECO:0000256" key="3">
    <source>
        <dbReference type="ARBA" id="ARBA00022833"/>
    </source>
</evidence>
<dbReference type="PANTHER" id="PTHR48133">
    <property type="entry name" value="GRF-TYPE DOMAIN-CONTAINING PROTEIN"/>
    <property type="match status" value="1"/>
</dbReference>
<sequence length="108" mass="12513">MASSCSTTWPPYANREDMSKKWGDAKLDKVKEKYMKTPSCWCGDDCKVKVSTNRKKSWTEGRRFCVCPNYAHDRARPTNAYDVPPSPPPLCKYFTWIDQDVPQDVKKD</sequence>
<keyword evidence="2 4" id="KW-0863">Zinc-finger</keyword>
<accession>A0A3B6SEJ4</accession>
<evidence type="ECO:0000256" key="1">
    <source>
        <dbReference type="ARBA" id="ARBA00022723"/>
    </source>
</evidence>
<keyword evidence="7" id="KW-1185">Reference proteome</keyword>
<evidence type="ECO:0000259" key="5">
    <source>
        <dbReference type="PROSITE" id="PS51999"/>
    </source>
</evidence>
<dbReference type="PROSITE" id="PS51999">
    <property type="entry name" value="ZF_GRF"/>
    <property type="match status" value="1"/>
</dbReference>
<dbReference type="PANTHER" id="PTHR48133:SF2">
    <property type="entry name" value="EXPANSIN-LIKE EG45 DOMAIN-CONTAINING PROTEIN"/>
    <property type="match status" value="1"/>
</dbReference>
<reference evidence="6" key="2">
    <citation type="submission" date="2018-10" db="UniProtKB">
        <authorList>
            <consortium name="EnsemblPlants"/>
        </authorList>
    </citation>
    <scope>IDENTIFICATION</scope>
</reference>
<dbReference type="AlphaFoldDB" id="A0A3B6SEJ4"/>
<keyword evidence="1" id="KW-0479">Metal-binding</keyword>
<dbReference type="Gramene" id="TraesCLE_scaffold_000008_01G000200.1">
    <property type="protein sequence ID" value="TraesCLE_scaffold_000008_01G000200.1"/>
    <property type="gene ID" value="TraesCLE_scaffold_000008_01G000200"/>
</dbReference>
<feature type="domain" description="GRF-type" evidence="5">
    <location>
        <begin position="40"/>
        <end position="100"/>
    </location>
</feature>
<dbReference type="Gramene" id="TraesWEE_scaffold_000041_01G000200.1">
    <property type="protein sequence ID" value="TraesWEE_scaffold_000041_01G000200.1"/>
    <property type="gene ID" value="TraesWEE_scaffold_000041_01G000200"/>
</dbReference>
<dbReference type="Gramene" id="TraesCS7B03G0513800.1">
    <property type="protein sequence ID" value="TraesCS7B03G0513800.1.CDS"/>
    <property type="gene ID" value="TraesCS7B03G0513800"/>
</dbReference>
<keyword evidence="3" id="KW-0862">Zinc</keyword>
<evidence type="ECO:0000313" key="6">
    <source>
        <dbReference type="EnsemblPlants" id="TraesCS7B02G183400.1"/>
    </source>
</evidence>
<organism evidence="6">
    <name type="scientific">Triticum aestivum</name>
    <name type="common">Wheat</name>
    <dbReference type="NCBI Taxonomy" id="4565"/>
    <lineage>
        <taxon>Eukaryota</taxon>
        <taxon>Viridiplantae</taxon>
        <taxon>Streptophyta</taxon>
        <taxon>Embryophyta</taxon>
        <taxon>Tracheophyta</taxon>
        <taxon>Spermatophyta</taxon>
        <taxon>Magnoliopsida</taxon>
        <taxon>Liliopsida</taxon>
        <taxon>Poales</taxon>
        <taxon>Poaceae</taxon>
        <taxon>BOP clade</taxon>
        <taxon>Pooideae</taxon>
        <taxon>Triticodae</taxon>
        <taxon>Triticeae</taxon>
        <taxon>Triticinae</taxon>
        <taxon>Triticum</taxon>
    </lineage>
</organism>
<name>A0A3B6SEJ4_WHEAT</name>
<evidence type="ECO:0000313" key="7">
    <source>
        <dbReference type="Proteomes" id="UP000019116"/>
    </source>
</evidence>